<dbReference type="EMBL" id="CAFBIZ010000079">
    <property type="protein sequence ID" value="CAB4849296.1"/>
    <property type="molecule type" value="Genomic_DNA"/>
</dbReference>
<dbReference type="InterPro" id="IPR036526">
    <property type="entry name" value="C-N_Hydrolase_sf"/>
</dbReference>
<evidence type="ECO:0000259" key="1">
    <source>
        <dbReference type="PROSITE" id="PS50263"/>
    </source>
</evidence>
<dbReference type="PANTHER" id="PTHR23088:SF27">
    <property type="entry name" value="DEAMINATED GLUTATHIONE AMIDASE"/>
    <property type="match status" value="1"/>
</dbReference>
<proteinExistence type="predicted"/>
<name>A0A6J7BUB4_9ZZZZ</name>
<dbReference type="AlphaFoldDB" id="A0A6J7BUB4"/>
<dbReference type="Pfam" id="PF00795">
    <property type="entry name" value="CN_hydrolase"/>
    <property type="match status" value="1"/>
</dbReference>
<accession>A0A6J7BUB4</accession>
<dbReference type="InterPro" id="IPR003010">
    <property type="entry name" value="C-N_Hydrolase"/>
</dbReference>
<sequence length="256" mass="27643">MTRVALIQLDVNDNDTPAMRVAHAASLVEGLRDVELAVLPELWHVGAFDMVAAKEFAEPIDGALVTRMCQAARAAGIWLHMGSYAELAGSLRHNTAVVIDPVGDVVATYRKKYLFGWEGGESTVMTAGESLVVFPSPLGATGLATCYDLRFPELFRRLVDSGTEAFLIASGWPAERIEHWSVLARARAIENQAWVVACNTAGTHAGVEMGGRSVVVDPLGVVVAEAGIGEEILYADVDPAAVRRWRMRFPALTDRV</sequence>
<gene>
    <name evidence="2" type="ORF">UFOPK3268_00752</name>
    <name evidence="3" type="ORF">UFOPK3752_00066</name>
    <name evidence="4" type="ORF">UFOPK4150_00276</name>
</gene>
<evidence type="ECO:0000313" key="4">
    <source>
        <dbReference type="EMBL" id="CAB5021555.1"/>
    </source>
</evidence>
<dbReference type="SUPFAM" id="SSF56317">
    <property type="entry name" value="Carbon-nitrogen hydrolase"/>
    <property type="match status" value="1"/>
</dbReference>
<dbReference type="PROSITE" id="PS01227">
    <property type="entry name" value="UPF0012"/>
    <property type="match status" value="1"/>
</dbReference>
<dbReference type="EMBL" id="CAFBND010000002">
    <property type="protein sequence ID" value="CAB4924941.1"/>
    <property type="molecule type" value="Genomic_DNA"/>
</dbReference>
<dbReference type="PANTHER" id="PTHR23088">
    <property type="entry name" value="NITRILASE-RELATED"/>
    <property type="match status" value="1"/>
</dbReference>
<reference evidence="2" key="1">
    <citation type="submission" date="2020-05" db="EMBL/GenBank/DDBJ databases">
        <authorList>
            <person name="Chiriac C."/>
            <person name="Salcher M."/>
            <person name="Ghai R."/>
            <person name="Kavagutti S V."/>
        </authorList>
    </citation>
    <scope>NUCLEOTIDE SEQUENCE</scope>
</reference>
<organism evidence="2">
    <name type="scientific">freshwater metagenome</name>
    <dbReference type="NCBI Taxonomy" id="449393"/>
    <lineage>
        <taxon>unclassified sequences</taxon>
        <taxon>metagenomes</taxon>
        <taxon>ecological metagenomes</taxon>
    </lineage>
</organism>
<evidence type="ECO:0000313" key="3">
    <source>
        <dbReference type="EMBL" id="CAB4924941.1"/>
    </source>
</evidence>
<dbReference type="Gene3D" id="3.60.110.10">
    <property type="entry name" value="Carbon-nitrogen hydrolase"/>
    <property type="match status" value="1"/>
</dbReference>
<dbReference type="InterPro" id="IPR001110">
    <property type="entry name" value="UPF0012_CS"/>
</dbReference>
<feature type="domain" description="CN hydrolase" evidence="1">
    <location>
        <begin position="2"/>
        <end position="239"/>
    </location>
</feature>
<protein>
    <submittedName>
        <fullName evidence="2">Unannotated protein</fullName>
    </submittedName>
</protein>
<dbReference type="PROSITE" id="PS50263">
    <property type="entry name" value="CN_HYDROLASE"/>
    <property type="match status" value="1"/>
</dbReference>
<evidence type="ECO:0000313" key="2">
    <source>
        <dbReference type="EMBL" id="CAB4849296.1"/>
    </source>
</evidence>
<dbReference type="EMBL" id="CAFBPU010000004">
    <property type="protein sequence ID" value="CAB5021555.1"/>
    <property type="molecule type" value="Genomic_DNA"/>
</dbReference>